<accession>A0AAV9UKT3</accession>
<reference evidence="1 2" key="1">
    <citation type="submission" date="2019-10" db="EMBL/GenBank/DDBJ databases">
        <authorList>
            <person name="Palmer J.M."/>
        </authorList>
    </citation>
    <scope>NUCLEOTIDE SEQUENCE [LARGE SCALE GENOMIC DNA]</scope>
    <source>
        <strain evidence="1 2">TWF730</strain>
    </source>
</reference>
<keyword evidence="2" id="KW-1185">Reference proteome</keyword>
<dbReference type="EMBL" id="JAVHNS010000009">
    <property type="protein sequence ID" value="KAK6343685.1"/>
    <property type="molecule type" value="Genomic_DNA"/>
</dbReference>
<evidence type="ECO:0000313" key="2">
    <source>
        <dbReference type="Proteomes" id="UP001373714"/>
    </source>
</evidence>
<proteinExistence type="predicted"/>
<gene>
    <name evidence="1" type="ORF">TWF730_011274</name>
</gene>
<comment type="caution">
    <text evidence="1">The sequence shown here is derived from an EMBL/GenBank/DDBJ whole genome shotgun (WGS) entry which is preliminary data.</text>
</comment>
<dbReference type="Proteomes" id="UP001373714">
    <property type="component" value="Unassembled WGS sequence"/>
</dbReference>
<protein>
    <recommendedName>
        <fullName evidence="3">F-box domain-containing protein</fullName>
    </recommendedName>
</protein>
<sequence>MASLNSLPIEILDEIALLVAEDSSTSLCSLARSSKRLNVVATPLLYREVLLRNAGDDTIPGQIQALYNNPAQLFSFIRKVYVGLGQIRGAYRGLYTPFWRRDAFQQENNAPRDASTKSMVDLPPNWESRMKISVIIWRCLVYCPRLKNQWLIKLIVLNASTLTTLRMTIPPKSANYTGRLITSELPQRCEGLKLPNLREFVAYDLGDPYGPLQVYYILKAATYLREFSIFFHVDDPSAPVRWPWDPSLLPKGPQYPEMEGVTTLESFLELCLFSPLEKMRLRKVCISRLLVVTARMAEYLDTSQLKDLRISLCGDTVLFLSSLRGKLNLETFIVNDKSGDMAGINRFLITLPPGLKFLAYQVEASLITLKTLINDGSDDLDIELEHDPGNPYNGSEFPFSRDIIARNKDSLRYLSHTVDYKSTVYTQPPQQADRYFETRTSAYETLDLIELSIPIRMEEKKQDPNNDIAQANVHMPKSFVRLRRLRILNLVPSWPNYRGFLLWKIVSTNLARGEKFTGYAEVAYRTLHSIVEEAARLYGASDSRTPGIMPTLEWVIFGCIANTDRHSENTVTFRIKWHRDDMCKKNWGYYPEISYVPEINQVLRLEGGANVRLGETFMDSMYYYMDEPHRWRSG</sequence>
<evidence type="ECO:0008006" key="3">
    <source>
        <dbReference type="Google" id="ProtNLM"/>
    </source>
</evidence>
<dbReference type="AlphaFoldDB" id="A0AAV9UKT3"/>
<evidence type="ECO:0000313" key="1">
    <source>
        <dbReference type="EMBL" id="KAK6343685.1"/>
    </source>
</evidence>
<name>A0AAV9UKT3_9PEZI</name>
<organism evidence="1 2">
    <name type="scientific">Orbilia blumenaviensis</name>
    <dbReference type="NCBI Taxonomy" id="1796055"/>
    <lineage>
        <taxon>Eukaryota</taxon>
        <taxon>Fungi</taxon>
        <taxon>Dikarya</taxon>
        <taxon>Ascomycota</taxon>
        <taxon>Pezizomycotina</taxon>
        <taxon>Orbiliomycetes</taxon>
        <taxon>Orbiliales</taxon>
        <taxon>Orbiliaceae</taxon>
        <taxon>Orbilia</taxon>
    </lineage>
</organism>